<comment type="caution">
    <text evidence="7">The sequence shown here is derived from an EMBL/GenBank/DDBJ whole genome shotgun (WGS) entry which is preliminary data.</text>
</comment>
<dbReference type="GO" id="GO:0015036">
    <property type="term" value="F:disulfide oxidoreductase activity"/>
    <property type="evidence" value="ECO:0007669"/>
    <property type="project" value="InterPro"/>
</dbReference>
<dbReference type="InterPro" id="IPR017937">
    <property type="entry name" value="Thioredoxin_CS"/>
</dbReference>
<evidence type="ECO:0000259" key="6">
    <source>
        <dbReference type="PROSITE" id="PS51352"/>
    </source>
</evidence>
<dbReference type="PROSITE" id="PS00194">
    <property type="entry name" value="THIOREDOXIN_1"/>
    <property type="match status" value="1"/>
</dbReference>
<protein>
    <submittedName>
        <fullName evidence="7">DsbE family thiol:disulfide interchange protein</fullName>
    </submittedName>
</protein>
<dbReference type="Gene3D" id="3.40.30.10">
    <property type="entry name" value="Glutaredoxin"/>
    <property type="match status" value="1"/>
</dbReference>
<dbReference type="InterPro" id="IPR050553">
    <property type="entry name" value="Thioredoxin_ResA/DsbE_sf"/>
</dbReference>
<comment type="subcellular location">
    <subcellularLocation>
        <location evidence="1">Cell envelope</location>
    </subcellularLocation>
</comment>
<dbReference type="GO" id="GO:0017004">
    <property type="term" value="P:cytochrome complex assembly"/>
    <property type="evidence" value="ECO:0007669"/>
    <property type="project" value="UniProtKB-KW"/>
</dbReference>
<dbReference type="PANTHER" id="PTHR42852">
    <property type="entry name" value="THIOL:DISULFIDE INTERCHANGE PROTEIN DSBE"/>
    <property type="match status" value="1"/>
</dbReference>
<dbReference type="InterPro" id="IPR013740">
    <property type="entry name" value="Redoxin"/>
</dbReference>
<evidence type="ECO:0000256" key="4">
    <source>
        <dbReference type="ARBA" id="ARBA00023157"/>
    </source>
</evidence>
<dbReference type="InterPro" id="IPR036249">
    <property type="entry name" value="Thioredoxin-like_sf"/>
</dbReference>
<evidence type="ECO:0000313" key="7">
    <source>
        <dbReference type="EMBL" id="NNU81010.1"/>
    </source>
</evidence>
<dbReference type="PANTHER" id="PTHR42852:SF6">
    <property type="entry name" value="THIOL:DISULFIDE INTERCHANGE PROTEIN DSBE"/>
    <property type="match status" value="1"/>
</dbReference>
<dbReference type="Proteomes" id="UP000572377">
    <property type="component" value="Unassembled WGS sequence"/>
</dbReference>
<evidence type="ECO:0000256" key="2">
    <source>
        <dbReference type="ARBA" id="ARBA00007758"/>
    </source>
</evidence>
<name>A0A849L472_9RHOB</name>
<accession>A0A849L472</accession>
<keyword evidence="8" id="KW-1185">Reference proteome</keyword>
<feature type="domain" description="Thioredoxin" evidence="6">
    <location>
        <begin position="30"/>
        <end position="168"/>
    </location>
</feature>
<keyword evidence="3" id="KW-0201">Cytochrome c-type biogenesis</keyword>
<dbReference type="SUPFAM" id="SSF52833">
    <property type="entry name" value="Thioredoxin-like"/>
    <property type="match status" value="1"/>
</dbReference>
<dbReference type="Pfam" id="PF08534">
    <property type="entry name" value="Redoxin"/>
    <property type="match status" value="1"/>
</dbReference>
<reference evidence="7 8" key="1">
    <citation type="submission" date="2020-05" db="EMBL/GenBank/DDBJ databases">
        <title>Gimesia benthica sp. nov., a novel planctomycete isolated from a deep-sea water sample of the Northwest Indian Ocean.</title>
        <authorList>
            <person name="Wang J."/>
            <person name="Ruan C."/>
            <person name="Song L."/>
            <person name="Zhu Y."/>
            <person name="Li A."/>
            <person name="Zheng X."/>
            <person name="Wang L."/>
            <person name="Lu Z."/>
            <person name="Huang Y."/>
            <person name="Du W."/>
            <person name="Zhou Y."/>
            <person name="Huang L."/>
            <person name="Dai X."/>
        </authorList>
    </citation>
    <scope>NUCLEOTIDE SEQUENCE [LARGE SCALE GENOMIC DNA]</scope>
    <source>
        <strain evidence="7 8">YYQ-30</strain>
    </source>
</reference>
<dbReference type="NCBIfam" id="TIGR00385">
    <property type="entry name" value="dsbE"/>
    <property type="match status" value="1"/>
</dbReference>
<dbReference type="InterPro" id="IPR013766">
    <property type="entry name" value="Thioredoxin_domain"/>
</dbReference>
<dbReference type="CDD" id="cd03010">
    <property type="entry name" value="TlpA_like_DsbE"/>
    <property type="match status" value="1"/>
</dbReference>
<dbReference type="AlphaFoldDB" id="A0A849L472"/>
<evidence type="ECO:0000313" key="8">
    <source>
        <dbReference type="Proteomes" id="UP000572377"/>
    </source>
</evidence>
<evidence type="ECO:0000256" key="5">
    <source>
        <dbReference type="ARBA" id="ARBA00023284"/>
    </source>
</evidence>
<dbReference type="GO" id="GO:0030288">
    <property type="term" value="C:outer membrane-bounded periplasmic space"/>
    <property type="evidence" value="ECO:0007669"/>
    <property type="project" value="InterPro"/>
</dbReference>
<evidence type="ECO:0000256" key="1">
    <source>
        <dbReference type="ARBA" id="ARBA00004196"/>
    </source>
</evidence>
<dbReference type="PROSITE" id="PS51352">
    <property type="entry name" value="THIOREDOXIN_2"/>
    <property type="match status" value="1"/>
</dbReference>
<comment type="similarity">
    <text evidence="2">Belongs to the thioredoxin family. DsbE subfamily.</text>
</comment>
<evidence type="ECO:0000256" key="3">
    <source>
        <dbReference type="ARBA" id="ARBA00022748"/>
    </source>
</evidence>
<proteinExistence type="inferred from homology"/>
<gene>
    <name evidence="7" type="ORF">HMH01_11235</name>
</gene>
<dbReference type="EMBL" id="JABFBC010000002">
    <property type="protein sequence ID" value="NNU81010.1"/>
    <property type="molecule type" value="Genomic_DNA"/>
</dbReference>
<keyword evidence="4" id="KW-1015">Disulfide bond</keyword>
<sequence length="175" mass="18862">MLIPPLVFAGLAGAFYLGLQREAPDELPSALAGRTAPAIELPALDPAYPAPAADALTQPGLKLVNFWASWCAPCRIEHPVLMQLADAGIPIIGVNYKDQRGNAVGFIEELGNPYTAIGFDERGRRGIDWGLYGVPETFIIDENGTVLLRFPGPVTPEVYRTRFQPILGIPLVPEG</sequence>
<organism evidence="7 8">
    <name type="scientific">Halovulum dunhuangense</name>
    <dbReference type="NCBI Taxonomy" id="1505036"/>
    <lineage>
        <taxon>Bacteria</taxon>
        <taxon>Pseudomonadati</taxon>
        <taxon>Pseudomonadota</taxon>
        <taxon>Alphaproteobacteria</taxon>
        <taxon>Rhodobacterales</taxon>
        <taxon>Paracoccaceae</taxon>
        <taxon>Halovulum</taxon>
    </lineage>
</organism>
<keyword evidence="5" id="KW-0676">Redox-active center</keyword>
<dbReference type="InterPro" id="IPR004799">
    <property type="entry name" value="Periplasmic_diS_OxRdtase_DsbE"/>
</dbReference>